<dbReference type="InterPro" id="IPR029068">
    <property type="entry name" value="Glyas_Bleomycin-R_OHBP_Dase"/>
</dbReference>
<proteinExistence type="predicted"/>
<evidence type="ECO:0000313" key="2">
    <source>
        <dbReference type="EMBL" id="SPE27304.1"/>
    </source>
</evidence>
<accession>A0A2N9LVQ8</accession>
<feature type="domain" description="VOC" evidence="1">
    <location>
        <begin position="12"/>
        <end position="136"/>
    </location>
</feature>
<dbReference type="SUPFAM" id="SSF54593">
    <property type="entry name" value="Glyoxalase/Bleomycin resistance protein/Dihydroxybiphenyl dioxygenase"/>
    <property type="match status" value="1"/>
</dbReference>
<evidence type="ECO:0000313" key="3">
    <source>
        <dbReference type="Proteomes" id="UP000239735"/>
    </source>
</evidence>
<gene>
    <name evidence="2" type="ORF">SBA5_590025</name>
</gene>
<dbReference type="Proteomes" id="UP000239735">
    <property type="component" value="Unassembled WGS sequence"/>
</dbReference>
<dbReference type="EMBL" id="OKRB01000118">
    <property type="protein sequence ID" value="SPE27304.1"/>
    <property type="molecule type" value="Genomic_DNA"/>
</dbReference>
<protein>
    <submittedName>
        <fullName evidence="2">Glyoxalase/bleomycin resistance protein/dioxygenase</fullName>
    </submittedName>
</protein>
<dbReference type="PROSITE" id="PS51819">
    <property type="entry name" value="VOC"/>
    <property type="match status" value="1"/>
</dbReference>
<dbReference type="InterPro" id="IPR037523">
    <property type="entry name" value="VOC_core"/>
</dbReference>
<dbReference type="InterPro" id="IPR004360">
    <property type="entry name" value="Glyas_Fos-R_dOase_dom"/>
</dbReference>
<keyword evidence="2" id="KW-0223">Dioxygenase</keyword>
<dbReference type="Pfam" id="PF00903">
    <property type="entry name" value="Glyoxalase"/>
    <property type="match status" value="1"/>
</dbReference>
<dbReference type="GO" id="GO:0051213">
    <property type="term" value="F:dioxygenase activity"/>
    <property type="evidence" value="ECO:0007669"/>
    <property type="project" value="UniProtKB-KW"/>
</dbReference>
<dbReference type="AlphaFoldDB" id="A0A2N9LVQ8"/>
<sequence length="148" mass="16858">MDLPDAPIAHEGFFAAHFFTVSDQEKSRDFYVRILGGKLIKPENPGYIKLANTWIILNSGGGPTPDKPKVLLETPTNLNRVSSFLNLRVADIWACYKEWGDKGASFLTEPWANTDGWEWRCYLRDPDGYIIEVGQYTQLAIDWFKSRG</sequence>
<organism evidence="2 3">
    <name type="scientific">Candidatus Sulfuritelmatomonas gaucii</name>
    <dbReference type="NCBI Taxonomy" id="2043161"/>
    <lineage>
        <taxon>Bacteria</taxon>
        <taxon>Pseudomonadati</taxon>
        <taxon>Acidobacteriota</taxon>
        <taxon>Terriglobia</taxon>
        <taxon>Terriglobales</taxon>
        <taxon>Acidobacteriaceae</taxon>
        <taxon>Candidatus Sulfuritelmatomonas</taxon>
    </lineage>
</organism>
<evidence type="ECO:0000259" key="1">
    <source>
        <dbReference type="PROSITE" id="PS51819"/>
    </source>
</evidence>
<keyword evidence="2" id="KW-0560">Oxidoreductase</keyword>
<name>A0A2N9LVQ8_9BACT</name>
<dbReference type="OrthoDB" id="192739at2"/>
<dbReference type="Gene3D" id="3.10.180.10">
    <property type="entry name" value="2,3-Dihydroxybiphenyl 1,2-Dioxygenase, domain 1"/>
    <property type="match status" value="1"/>
</dbReference>
<reference evidence="3" key="1">
    <citation type="submission" date="2018-02" db="EMBL/GenBank/DDBJ databases">
        <authorList>
            <person name="Hausmann B."/>
        </authorList>
    </citation>
    <scope>NUCLEOTIDE SEQUENCE [LARGE SCALE GENOMIC DNA]</scope>
    <source>
        <strain evidence="3">Peat soil MAG SbA5</strain>
    </source>
</reference>